<organism evidence="1 2">
    <name type="scientific">Liparis tanakae</name>
    <name type="common">Tanaka's snailfish</name>
    <dbReference type="NCBI Taxonomy" id="230148"/>
    <lineage>
        <taxon>Eukaryota</taxon>
        <taxon>Metazoa</taxon>
        <taxon>Chordata</taxon>
        <taxon>Craniata</taxon>
        <taxon>Vertebrata</taxon>
        <taxon>Euteleostomi</taxon>
        <taxon>Actinopterygii</taxon>
        <taxon>Neopterygii</taxon>
        <taxon>Teleostei</taxon>
        <taxon>Neoteleostei</taxon>
        <taxon>Acanthomorphata</taxon>
        <taxon>Eupercaria</taxon>
        <taxon>Perciformes</taxon>
        <taxon>Cottioidei</taxon>
        <taxon>Cottales</taxon>
        <taxon>Liparidae</taxon>
        <taxon>Liparis</taxon>
    </lineage>
</organism>
<keyword evidence="2" id="KW-1185">Reference proteome</keyword>
<dbReference type="EMBL" id="SRLO01000223">
    <property type="protein sequence ID" value="TNN66214.1"/>
    <property type="molecule type" value="Genomic_DNA"/>
</dbReference>
<gene>
    <name evidence="1" type="ORF">EYF80_023553</name>
</gene>
<dbReference type="AlphaFoldDB" id="A0A4Z2HMN6"/>
<evidence type="ECO:0000313" key="2">
    <source>
        <dbReference type="Proteomes" id="UP000314294"/>
    </source>
</evidence>
<proteinExistence type="predicted"/>
<name>A0A4Z2HMN6_9TELE</name>
<protein>
    <submittedName>
        <fullName evidence="1">Uncharacterized protein</fullName>
    </submittedName>
</protein>
<dbReference type="Proteomes" id="UP000314294">
    <property type="component" value="Unassembled WGS sequence"/>
</dbReference>
<sequence>MKEDSIDAHGAVNYIQSRNHRDALELYDHELSHHVTVPHSVKLLSAPVLRDAISAEVVLAAKADGVLVDAEADGTEELVLQAASHLQRLRGIYRGNALGLSNWSPNSMMQNIPGWQTHFDLAVEEQLRASCRPLAGDRGCWGAAACSDLCSTTLRDSARQDHRDARVKDCSSTLFLTQISEGLGCGRVHMLQSAVGKRRSAAVSEKV</sequence>
<evidence type="ECO:0000313" key="1">
    <source>
        <dbReference type="EMBL" id="TNN66214.1"/>
    </source>
</evidence>
<comment type="caution">
    <text evidence="1">The sequence shown here is derived from an EMBL/GenBank/DDBJ whole genome shotgun (WGS) entry which is preliminary data.</text>
</comment>
<accession>A0A4Z2HMN6</accession>
<reference evidence="1 2" key="1">
    <citation type="submission" date="2019-03" db="EMBL/GenBank/DDBJ databases">
        <title>First draft genome of Liparis tanakae, snailfish: a comprehensive survey of snailfish specific genes.</title>
        <authorList>
            <person name="Kim W."/>
            <person name="Song I."/>
            <person name="Jeong J.-H."/>
            <person name="Kim D."/>
            <person name="Kim S."/>
            <person name="Ryu S."/>
            <person name="Song J.Y."/>
            <person name="Lee S.K."/>
        </authorList>
    </citation>
    <scope>NUCLEOTIDE SEQUENCE [LARGE SCALE GENOMIC DNA]</scope>
    <source>
        <tissue evidence="1">Muscle</tissue>
    </source>
</reference>